<dbReference type="AlphaFoldDB" id="A0A2N0D7V2"/>
<proteinExistence type="predicted"/>
<sequence>MLLRHKSLIQIVAAQSDSRTNAAPCSGGLYIFVLLMDFPGLGKLPIGNELGALIAAMEGHRCLTLPDSQVRLAGTKRRR</sequence>
<evidence type="ECO:0000313" key="1">
    <source>
        <dbReference type="EMBL" id="PKA42156.1"/>
    </source>
</evidence>
<gene>
    <name evidence="1" type="ORF">CWR43_18740</name>
</gene>
<name>A0A2N0D7V2_RHISU</name>
<protein>
    <submittedName>
        <fullName evidence="1">Uncharacterized protein</fullName>
    </submittedName>
</protein>
<dbReference type="Proteomes" id="UP000232164">
    <property type="component" value="Unassembled WGS sequence"/>
</dbReference>
<evidence type="ECO:0000313" key="2">
    <source>
        <dbReference type="Proteomes" id="UP000232164"/>
    </source>
</evidence>
<accession>A0A2N0D7V2</accession>
<dbReference type="EMBL" id="PIQN01000014">
    <property type="protein sequence ID" value="PKA42156.1"/>
    <property type="molecule type" value="Genomic_DNA"/>
</dbReference>
<organism evidence="1 2">
    <name type="scientific">Rhizobium sullae</name>
    <name type="common">Rhizobium hedysari</name>
    <dbReference type="NCBI Taxonomy" id="50338"/>
    <lineage>
        <taxon>Bacteria</taxon>
        <taxon>Pseudomonadati</taxon>
        <taxon>Pseudomonadota</taxon>
        <taxon>Alphaproteobacteria</taxon>
        <taxon>Hyphomicrobiales</taxon>
        <taxon>Rhizobiaceae</taxon>
        <taxon>Rhizobium/Agrobacterium group</taxon>
        <taxon>Rhizobium</taxon>
    </lineage>
</organism>
<reference evidence="1 2" key="1">
    <citation type="submission" date="2017-11" db="EMBL/GenBank/DDBJ databases">
        <authorList>
            <person name="Han C.G."/>
        </authorList>
    </citation>
    <scope>NUCLEOTIDE SEQUENCE [LARGE SCALE GENOMIC DNA]</scope>
    <source>
        <strain evidence="1 2">HCNT1</strain>
    </source>
</reference>
<reference evidence="1 2" key="2">
    <citation type="submission" date="2017-12" db="EMBL/GenBank/DDBJ databases">
        <title>Genome sequence of Rhizobium sullae HCNT1 isolated from Sulla coronaria nodules and featuring peculiar denitrification phenotypes.</title>
        <authorList>
            <person name="De Diego-Diaz B."/>
            <person name="Treu L."/>
            <person name="Campanaro S."/>
            <person name="Da Silva Duarte V."/>
            <person name="Basaglia M."/>
            <person name="Favaro L."/>
            <person name="Casella S."/>
            <person name="Squartini A."/>
        </authorList>
    </citation>
    <scope>NUCLEOTIDE SEQUENCE [LARGE SCALE GENOMIC DNA]</scope>
    <source>
        <strain evidence="1 2">HCNT1</strain>
    </source>
</reference>
<comment type="caution">
    <text evidence="1">The sequence shown here is derived from an EMBL/GenBank/DDBJ whole genome shotgun (WGS) entry which is preliminary data.</text>
</comment>